<keyword evidence="1" id="KW-0677">Repeat</keyword>
<dbReference type="SUPFAM" id="SSF50985">
    <property type="entry name" value="RCC1/BLIP-II"/>
    <property type="match status" value="1"/>
</dbReference>
<protein>
    <submittedName>
        <fullName evidence="4">Uncharacterized protein</fullName>
    </submittedName>
</protein>
<dbReference type="PROSITE" id="PS00626">
    <property type="entry name" value="RCC1_2"/>
    <property type="match status" value="1"/>
</dbReference>
<feature type="compositionally biased region" description="Polar residues" evidence="3">
    <location>
        <begin position="169"/>
        <end position="185"/>
    </location>
</feature>
<dbReference type="InParanoid" id="A0A7M7N7B3"/>
<dbReference type="OrthoDB" id="5981550at2759"/>
<dbReference type="InterPro" id="IPR009091">
    <property type="entry name" value="RCC1/BLIP-II"/>
</dbReference>
<reference evidence="5" key="1">
    <citation type="submission" date="2015-02" db="EMBL/GenBank/DDBJ databases">
        <title>Genome sequencing for Strongylocentrotus purpuratus.</title>
        <authorList>
            <person name="Murali S."/>
            <person name="Liu Y."/>
            <person name="Vee V."/>
            <person name="English A."/>
            <person name="Wang M."/>
            <person name="Skinner E."/>
            <person name="Han Y."/>
            <person name="Muzny D.M."/>
            <person name="Worley K.C."/>
            <person name="Gibbs R.A."/>
        </authorList>
    </citation>
    <scope>NUCLEOTIDE SEQUENCE</scope>
</reference>
<keyword evidence="5" id="KW-1185">Reference proteome</keyword>
<evidence type="ECO:0000313" key="4">
    <source>
        <dbReference type="EnsemblMetazoa" id="XP_030832237"/>
    </source>
</evidence>
<feature type="region of interest" description="Disordered" evidence="3">
    <location>
        <begin position="222"/>
        <end position="349"/>
    </location>
</feature>
<dbReference type="AlphaFoldDB" id="A0A7M7N7B3"/>
<dbReference type="Proteomes" id="UP000007110">
    <property type="component" value="Unassembled WGS sequence"/>
</dbReference>
<feature type="compositionally biased region" description="Polar residues" evidence="3">
    <location>
        <begin position="313"/>
        <end position="331"/>
    </location>
</feature>
<feature type="region of interest" description="Disordered" evidence="3">
    <location>
        <begin position="113"/>
        <end position="136"/>
    </location>
</feature>
<sequence length="349" mass="37973">MSFAFYLFTANGTVYSWGGGVDGQLGHGEDVQYLAQPEALADGALPGRVAQVACGDSYSAALLGDGSLYMWGKSSHVIQADQPSSQKVYRPVGISLNGRSIAMVTCGSWHTAAITGKPERQPLEEDSDTSEEEEEDLDALITMETGDGRDAFQDRADNFWDMSHETASPEKNNATSNPPAVNNSMPPYRLAREGTTLTLEEFYSATPVPSNRPRELRRASLTERKRAAQEEKVQGADDRVNAEMTAEESAEDAGRGRIADDSSVDENVDADSVIMTPSKDSTEEPQTLDKYSRPETEPDNAFPKSTLPPSGKVTVQPQRDMSLSRSKTMGSINVPKKSVPKETYQGFMI</sequence>
<evidence type="ECO:0000313" key="5">
    <source>
        <dbReference type="Proteomes" id="UP000007110"/>
    </source>
</evidence>
<reference evidence="4" key="2">
    <citation type="submission" date="2021-01" db="UniProtKB">
        <authorList>
            <consortium name="EnsemblMetazoa"/>
        </authorList>
    </citation>
    <scope>IDENTIFICATION</scope>
</reference>
<organism evidence="4 5">
    <name type="scientific">Strongylocentrotus purpuratus</name>
    <name type="common">Purple sea urchin</name>
    <dbReference type="NCBI Taxonomy" id="7668"/>
    <lineage>
        <taxon>Eukaryota</taxon>
        <taxon>Metazoa</taxon>
        <taxon>Echinodermata</taxon>
        <taxon>Eleutherozoa</taxon>
        <taxon>Echinozoa</taxon>
        <taxon>Echinoidea</taxon>
        <taxon>Euechinoidea</taxon>
        <taxon>Echinacea</taxon>
        <taxon>Camarodonta</taxon>
        <taxon>Echinidea</taxon>
        <taxon>Strongylocentrotidae</taxon>
        <taxon>Strongylocentrotus</taxon>
    </lineage>
</organism>
<dbReference type="RefSeq" id="XP_030832237.1">
    <property type="nucleotide sequence ID" value="XM_030976377.1"/>
</dbReference>
<dbReference type="GeneID" id="115920524"/>
<dbReference type="EnsemblMetazoa" id="XM_030976377">
    <property type="protein sequence ID" value="XP_030832237"/>
    <property type="gene ID" value="LOC115920524"/>
</dbReference>
<feature type="repeat" description="RCC1" evidence="2">
    <location>
        <begin position="66"/>
        <end position="117"/>
    </location>
</feature>
<dbReference type="PROSITE" id="PS50012">
    <property type="entry name" value="RCC1_3"/>
    <property type="match status" value="2"/>
</dbReference>
<feature type="compositionally biased region" description="Basic and acidic residues" evidence="3">
    <location>
        <begin position="222"/>
        <end position="241"/>
    </location>
</feature>
<evidence type="ECO:0000256" key="1">
    <source>
        <dbReference type="ARBA" id="ARBA00022737"/>
    </source>
</evidence>
<feature type="region of interest" description="Disordered" evidence="3">
    <location>
        <begin position="165"/>
        <end position="188"/>
    </location>
</feature>
<dbReference type="PANTHER" id="PTHR22870">
    <property type="entry name" value="REGULATOR OF CHROMOSOME CONDENSATION"/>
    <property type="match status" value="1"/>
</dbReference>
<proteinExistence type="predicted"/>
<dbReference type="InterPro" id="IPR000408">
    <property type="entry name" value="Reg_chr_condens"/>
</dbReference>
<accession>A0A7M7N7B3</accession>
<dbReference type="KEGG" id="spu:115920524"/>
<evidence type="ECO:0000256" key="2">
    <source>
        <dbReference type="PROSITE-ProRule" id="PRU00235"/>
    </source>
</evidence>
<name>A0A7M7N7B3_STRPU</name>
<dbReference type="Gene3D" id="2.130.10.30">
    <property type="entry name" value="Regulator of chromosome condensation 1/beta-lactamase-inhibitor protein II"/>
    <property type="match status" value="1"/>
</dbReference>
<dbReference type="PANTHER" id="PTHR22870:SF408">
    <property type="entry name" value="OS09G0560450 PROTEIN"/>
    <property type="match status" value="1"/>
</dbReference>
<dbReference type="Pfam" id="PF00415">
    <property type="entry name" value="RCC1"/>
    <property type="match status" value="2"/>
</dbReference>
<dbReference type="InterPro" id="IPR051210">
    <property type="entry name" value="Ub_ligase/GEF_domain"/>
</dbReference>
<feature type="repeat" description="RCC1" evidence="2">
    <location>
        <begin position="12"/>
        <end position="65"/>
    </location>
</feature>
<evidence type="ECO:0000256" key="3">
    <source>
        <dbReference type="SAM" id="MobiDB-lite"/>
    </source>
</evidence>
<feature type="compositionally biased region" description="Acidic residues" evidence="3">
    <location>
        <begin position="124"/>
        <end position="136"/>
    </location>
</feature>